<dbReference type="SMART" id="SM00857">
    <property type="entry name" value="Resolvase"/>
    <property type="match status" value="1"/>
</dbReference>
<dbReference type="PROSITE" id="PS51736">
    <property type="entry name" value="RECOMBINASES_3"/>
    <property type="match status" value="1"/>
</dbReference>
<organism evidence="3 4">
    <name type="scientific">Blastococcus saxobsidens</name>
    <dbReference type="NCBI Taxonomy" id="138336"/>
    <lineage>
        <taxon>Bacteria</taxon>
        <taxon>Bacillati</taxon>
        <taxon>Actinomycetota</taxon>
        <taxon>Actinomycetes</taxon>
        <taxon>Geodermatophilales</taxon>
        <taxon>Geodermatophilaceae</taxon>
        <taxon>Blastococcus</taxon>
    </lineage>
</organism>
<feature type="domain" description="Recombinase" evidence="2">
    <location>
        <begin position="160"/>
        <end position="264"/>
    </location>
</feature>
<dbReference type="Proteomes" id="UP000292507">
    <property type="component" value="Unassembled WGS sequence"/>
</dbReference>
<dbReference type="Gene3D" id="3.90.1750.20">
    <property type="entry name" value="Putative Large Serine Recombinase, Chain B, Domain 2"/>
    <property type="match status" value="1"/>
</dbReference>
<dbReference type="EMBL" id="SHKV01000001">
    <property type="protein sequence ID" value="RZU32712.1"/>
    <property type="molecule type" value="Genomic_DNA"/>
</dbReference>
<gene>
    <name evidence="3" type="ORF">BKA19_2414</name>
</gene>
<dbReference type="GO" id="GO:0000150">
    <property type="term" value="F:DNA strand exchange activity"/>
    <property type="evidence" value="ECO:0007669"/>
    <property type="project" value="InterPro"/>
</dbReference>
<feature type="domain" description="Resolvase/invertase-type recombinase catalytic" evidence="1">
    <location>
        <begin position="4"/>
        <end position="152"/>
    </location>
</feature>
<dbReference type="InterPro" id="IPR011109">
    <property type="entry name" value="DNA_bind_recombinase_dom"/>
</dbReference>
<dbReference type="RefSeq" id="WP_104529557.1">
    <property type="nucleotide sequence ID" value="NZ_SHKV01000001.1"/>
</dbReference>
<protein>
    <submittedName>
        <fullName evidence="3">DNA invertase Pin-like site-specific DNA recombinase</fullName>
    </submittedName>
</protein>
<dbReference type="Gene3D" id="3.40.50.1390">
    <property type="entry name" value="Resolvase, N-terminal catalytic domain"/>
    <property type="match status" value="1"/>
</dbReference>
<dbReference type="InterPro" id="IPR036162">
    <property type="entry name" value="Resolvase-like_N_sf"/>
</dbReference>
<dbReference type="InterPro" id="IPR038109">
    <property type="entry name" value="DNA_bind_recomb_sf"/>
</dbReference>
<reference evidence="3 4" key="1">
    <citation type="submission" date="2019-02" db="EMBL/GenBank/DDBJ databases">
        <title>Sequencing the genomes of 1000 actinobacteria strains.</title>
        <authorList>
            <person name="Klenk H.-P."/>
        </authorList>
    </citation>
    <scope>NUCLEOTIDE SEQUENCE [LARGE SCALE GENOMIC DNA]</scope>
    <source>
        <strain evidence="3 4">DSM 44509</strain>
    </source>
</reference>
<dbReference type="InterPro" id="IPR050639">
    <property type="entry name" value="SSR_resolvase"/>
</dbReference>
<evidence type="ECO:0000313" key="4">
    <source>
        <dbReference type="Proteomes" id="UP000292507"/>
    </source>
</evidence>
<accession>A0A4Q7Y6V0</accession>
<comment type="caution">
    <text evidence="3">The sequence shown here is derived from an EMBL/GenBank/DDBJ whole genome shotgun (WGS) entry which is preliminary data.</text>
</comment>
<name>A0A4Q7Y6V0_9ACTN</name>
<dbReference type="OrthoDB" id="4500247at2"/>
<dbReference type="PROSITE" id="PS51737">
    <property type="entry name" value="RECOMBINASE_DNA_BIND"/>
    <property type="match status" value="1"/>
</dbReference>
<keyword evidence="4" id="KW-1185">Reference proteome</keyword>
<dbReference type="CDD" id="cd00338">
    <property type="entry name" value="Ser_Recombinase"/>
    <property type="match status" value="1"/>
</dbReference>
<dbReference type="SUPFAM" id="SSF53041">
    <property type="entry name" value="Resolvase-like"/>
    <property type="match status" value="1"/>
</dbReference>
<proteinExistence type="predicted"/>
<dbReference type="PANTHER" id="PTHR30461">
    <property type="entry name" value="DNA-INVERTASE FROM LAMBDOID PROPHAGE"/>
    <property type="match status" value="1"/>
</dbReference>
<dbReference type="PANTHER" id="PTHR30461:SF23">
    <property type="entry name" value="DNA RECOMBINASE-RELATED"/>
    <property type="match status" value="1"/>
</dbReference>
<sequence>MSRRAVIYTRMSKDRAGAGLGVERQRQDCVELADRLGWTVMGHHSDNDLSAYSGKPRPGYRALLDDLEQGRADAVVVWHTDRLHRRPVELEQYIDVCDPRGVITQTVKAGPIDLATPSGRMVARMLGSAGRYEVEHMIERQQAAKLQAATAGRWKGGRRPFGYESDGVTIHESEAVEIRRATDDLLAGMSLHAIARDWNERGVTTSTGGPWKPTEVRKLLARPRNAGLMEHRGEVVGSAQWPAIVDESLWQAVRAMVSDKSRRTTTGNARRWLGGGLYLCGVCRAPLRATTAGTGGKGRGFAPAYRCQHGAHVVRRCEPLDEFVEAVTVERLSRLDAADLMREQATVDTSSLQVQRLALQARLDELVDRFAAGEITGSQMERGSKTLRRQLDELDQKLANAAGASALDGVVGEGVAEVWPTLDLSRRRAIIEVLMTVIVHRAPRGRPMGWQPGGTYFDPRAIEITWKAS</sequence>
<dbReference type="AlphaFoldDB" id="A0A4Q7Y6V0"/>
<evidence type="ECO:0000259" key="1">
    <source>
        <dbReference type="PROSITE" id="PS51736"/>
    </source>
</evidence>
<evidence type="ECO:0000259" key="2">
    <source>
        <dbReference type="PROSITE" id="PS51737"/>
    </source>
</evidence>
<dbReference type="InterPro" id="IPR006119">
    <property type="entry name" value="Resolv_N"/>
</dbReference>
<dbReference type="Pfam" id="PF00239">
    <property type="entry name" value="Resolvase"/>
    <property type="match status" value="1"/>
</dbReference>
<dbReference type="GO" id="GO:0003677">
    <property type="term" value="F:DNA binding"/>
    <property type="evidence" value="ECO:0007669"/>
    <property type="project" value="InterPro"/>
</dbReference>
<dbReference type="Pfam" id="PF07508">
    <property type="entry name" value="Recombinase"/>
    <property type="match status" value="1"/>
</dbReference>
<evidence type="ECO:0000313" key="3">
    <source>
        <dbReference type="EMBL" id="RZU32712.1"/>
    </source>
</evidence>